<dbReference type="AlphaFoldDB" id="A0A6C0EQR6"/>
<sequence length="174" mass="20793">MLNDKSNIQTIYTDSICKENESLIYKGLIDNLIYVNLIHHLSFTHILEIIINNERFQEYNPVKISKQIKNVILYIIKTDPDFFDDFESIFRDAVTEKDKISLTKLHLVINLFKSLYEKVTKYKYINISFNLDVINVCKNIITFTIYLLIFDERIILENQSEFQYNIIKLFTNLY</sequence>
<reference evidence="1" key="1">
    <citation type="journal article" date="2020" name="Nature">
        <title>Giant virus diversity and host interactions through global metagenomics.</title>
        <authorList>
            <person name="Schulz F."/>
            <person name="Roux S."/>
            <person name="Paez-Espino D."/>
            <person name="Jungbluth S."/>
            <person name="Walsh D.A."/>
            <person name="Denef V.J."/>
            <person name="McMahon K.D."/>
            <person name="Konstantinidis K.T."/>
            <person name="Eloe-Fadrosh E.A."/>
            <person name="Kyrpides N.C."/>
            <person name="Woyke T."/>
        </authorList>
    </citation>
    <scope>NUCLEOTIDE SEQUENCE</scope>
    <source>
        <strain evidence="1">GVMAG-M-3300009155-2</strain>
    </source>
</reference>
<evidence type="ECO:0000313" key="1">
    <source>
        <dbReference type="EMBL" id="QHT31021.1"/>
    </source>
</evidence>
<name>A0A6C0EQR6_9ZZZZ</name>
<dbReference type="EMBL" id="MN738915">
    <property type="protein sequence ID" value="QHT31021.1"/>
    <property type="molecule type" value="Genomic_DNA"/>
</dbReference>
<accession>A0A6C0EQR6</accession>
<organism evidence="1">
    <name type="scientific">viral metagenome</name>
    <dbReference type="NCBI Taxonomy" id="1070528"/>
    <lineage>
        <taxon>unclassified sequences</taxon>
        <taxon>metagenomes</taxon>
        <taxon>organismal metagenomes</taxon>
    </lineage>
</organism>
<protein>
    <submittedName>
        <fullName evidence="1">Uncharacterized protein</fullName>
    </submittedName>
</protein>
<proteinExistence type="predicted"/>